<dbReference type="EMBL" id="MU003713">
    <property type="protein sequence ID" value="KAF2804414.1"/>
    <property type="molecule type" value="Genomic_DNA"/>
</dbReference>
<accession>A0A6A6Y8X6</accession>
<dbReference type="RefSeq" id="XP_033571378.1">
    <property type="nucleotide sequence ID" value="XM_033722382.1"/>
</dbReference>
<evidence type="ECO:0000313" key="3">
    <source>
        <dbReference type="Proteomes" id="UP000504636"/>
    </source>
</evidence>
<dbReference type="AlphaFoldDB" id="A0A6A6Y8X6"/>
<proteinExistence type="predicted"/>
<reference evidence="4" key="2">
    <citation type="submission" date="2020-04" db="EMBL/GenBank/DDBJ databases">
        <authorList>
            <consortium name="NCBI Genome Project"/>
        </authorList>
    </citation>
    <scope>NUCLEOTIDE SEQUENCE</scope>
    <source>
        <strain evidence="4">CBS 304.34</strain>
    </source>
</reference>
<protein>
    <submittedName>
        <fullName evidence="2 4">Uncharacterized protein</fullName>
    </submittedName>
</protein>
<dbReference type="GeneID" id="54463275"/>
<gene>
    <name evidence="2 4" type="ORF">BDZ99DRAFT_481237</name>
</gene>
<keyword evidence="3" id="KW-1185">Reference proteome</keyword>
<name>A0A6A6Y8X6_9PEZI</name>
<evidence type="ECO:0000256" key="1">
    <source>
        <dbReference type="SAM" id="MobiDB-lite"/>
    </source>
</evidence>
<reference evidence="4" key="3">
    <citation type="submission" date="2025-04" db="UniProtKB">
        <authorList>
            <consortium name="RefSeq"/>
        </authorList>
    </citation>
    <scope>IDENTIFICATION</scope>
    <source>
        <strain evidence="4">CBS 304.34</strain>
    </source>
</reference>
<evidence type="ECO:0000313" key="2">
    <source>
        <dbReference type="EMBL" id="KAF2804414.1"/>
    </source>
</evidence>
<feature type="region of interest" description="Disordered" evidence="1">
    <location>
        <begin position="163"/>
        <end position="182"/>
    </location>
</feature>
<sequence length="281" mass="30311">MRSLFALLDDTSNGLLLNDACAGIREEKVISLGKAFLSALAVAQAEDLEVVCSRLLPHKLIINRTPGSLTVTWEILVEHLSPPTLIEGLPSEAIGAESSPSSRPTSPTQPATVETLCDRDLFATYTTLEDPSPVHNTAEPTASVHLEAVDYRHDLEMQEYVEMPPASCSTSPTLHKDNIPNTTRHKPACGACELASETPHESHTTSPPSSPRDLDSNDCALDSSQISQPYGRSSSQIESGCSQSHFLAAFTVLTSIYSSHSEYALKPDVIIEIIKLGDSFL</sequence>
<dbReference type="OrthoDB" id="3792217at2759"/>
<evidence type="ECO:0000313" key="4">
    <source>
        <dbReference type="RefSeq" id="XP_033571378.1"/>
    </source>
</evidence>
<organism evidence="2">
    <name type="scientific">Mytilinidion resinicola</name>
    <dbReference type="NCBI Taxonomy" id="574789"/>
    <lineage>
        <taxon>Eukaryota</taxon>
        <taxon>Fungi</taxon>
        <taxon>Dikarya</taxon>
        <taxon>Ascomycota</taxon>
        <taxon>Pezizomycotina</taxon>
        <taxon>Dothideomycetes</taxon>
        <taxon>Pleosporomycetidae</taxon>
        <taxon>Mytilinidiales</taxon>
        <taxon>Mytilinidiaceae</taxon>
        <taxon>Mytilinidion</taxon>
    </lineage>
</organism>
<feature type="region of interest" description="Disordered" evidence="1">
    <location>
        <begin position="194"/>
        <end position="236"/>
    </location>
</feature>
<feature type="compositionally biased region" description="Polar residues" evidence="1">
    <location>
        <begin position="222"/>
        <end position="232"/>
    </location>
</feature>
<dbReference type="Proteomes" id="UP000504636">
    <property type="component" value="Unplaced"/>
</dbReference>
<reference evidence="2 4" key="1">
    <citation type="journal article" date="2020" name="Stud. Mycol.">
        <title>101 Dothideomycetes genomes: a test case for predicting lifestyles and emergence of pathogens.</title>
        <authorList>
            <person name="Haridas S."/>
            <person name="Albert R."/>
            <person name="Binder M."/>
            <person name="Bloem J."/>
            <person name="Labutti K."/>
            <person name="Salamov A."/>
            <person name="Andreopoulos B."/>
            <person name="Baker S."/>
            <person name="Barry K."/>
            <person name="Bills G."/>
            <person name="Bluhm B."/>
            <person name="Cannon C."/>
            <person name="Castanera R."/>
            <person name="Culley D."/>
            <person name="Daum C."/>
            <person name="Ezra D."/>
            <person name="Gonzalez J."/>
            <person name="Henrissat B."/>
            <person name="Kuo A."/>
            <person name="Liang C."/>
            <person name="Lipzen A."/>
            <person name="Lutzoni F."/>
            <person name="Magnuson J."/>
            <person name="Mondo S."/>
            <person name="Nolan M."/>
            <person name="Ohm R."/>
            <person name="Pangilinan J."/>
            <person name="Park H.-J."/>
            <person name="Ramirez L."/>
            <person name="Alfaro M."/>
            <person name="Sun H."/>
            <person name="Tritt A."/>
            <person name="Yoshinaga Y."/>
            <person name="Zwiers L.-H."/>
            <person name="Turgeon B."/>
            <person name="Goodwin S."/>
            <person name="Spatafora J."/>
            <person name="Crous P."/>
            <person name="Grigoriev I."/>
        </authorList>
    </citation>
    <scope>NUCLEOTIDE SEQUENCE</scope>
    <source>
        <strain evidence="2 4">CBS 304.34</strain>
    </source>
</reference>